<dbReference type="InterPro" id="IPR022038">
    <property type="entry name" value="Ig-like_bact"/>
</dbReference>
<organism evidence="6 7">
    <name type="scientific">Lactonifactor longoviformis DSM 17459</name>
    <dbReference type="NCBI Taxonomy" id="1122155"/>
    <lineage>
        <taxon>Bacteria</taxon>
        <taxon>Bacillati</taxon>
        <taxon>Bacillota</taxon>
        <taxon>Clostridia</taxon>
        <taxon>Eubacteriales</taxon>
        <taxon>Clostridiaceae</taxon>
        <taxon>Lactonifactor</taxon>
    </lineage>
</organism>
<dbReference type="EMBL" id="FQVI01000015">
    <property type="protein sequence ID" value="SHF17913.1"/>
    <property type="molecule type" value="Genomic_DNA"/>
</dbReference>
<dbReference type="RefSeq" id="WP_072852758.1">
    <property type="nucleotide sequence ID" value="NZ_FQVI01000015.1"/>
</dbReference>
<feature type="repeat" description="Cell wall-binding" evidence="2">
    <location>
        <begin position="977"/>
        <end position="996"/>
    </location>
</feature>
<dbReference type="SUPFAM" id="SSF89372">
    <property type="entry name" value="Fucose-specific lectin"/>
    <property type="match status" value="1"/>
</dbReference>
<gene>
    <name evidence="6" type="ORF">SAMN02745158_02784</name>
</gene>
<dbReference type="PANTHER" id="PTHR41775">
    <property type="entry name" value="SECRETED PROTEIN-RELATED"/>
    <property type="match status" value="1"/>
</dbReference>
<dbReference type="Gene3D" id="2.10.270.10">
    <property type="entry name" value="Cholin Binding"/>
    <property type="match status" value="1"/>
</dbReference>
<feature type="domain" description="Peptidase M6-like" evidence="4">
    <location>
        <begin position="195"/>
        <end position="234"/>
    </location>
</feature>
<proteinExistence type="predicted"/>
<dbReference type="Pfam" id="PF05547">
    <property type="entry name" value="Peptidase_M6"/>
    <property type="match status" value="1"/>
</dbReference>
<dbReference type="GO" id="GO:0008237">
    <property type="term" value="F:metallopeptidase activity"/>
    <property type="evidence" value="ECO:0007669"/>
    <property type="project" value="UniProtKB-KW"/>
</dbReference>
<evidence type="ECO:0000313" key="6">
    <source>
        <dbReference type="EMBL" id="SHF17913.1"/>
    </source>
</evidence>
<feature type="repeat" description="Cell wall-binding" evidence="2">
    <location>
        <begin position="997"/>
        <end position="1016"/>
    </location>
</feature>
<keyword evidence="6" id="KW-0378">Hydrolase</keyword>
<dbReference type="PANTHER" id="PTHR41775:SF1">
    <property type="entry name" value="PEPTIDASE M6-LIKE DOMAIN-CONTAINING PROTEIN"/>
    <property type="match status" value="1"/>
</dbReference>
<keyword evidence="7" id="KW-1185">Reference proteome</keyword>
<evidence type="ECO:0000259" key="4">
    <source>
        <dbReference type="Pfam" id="PF05547"/>
    </source>
</evidence>
<feature type="chain" id="PRO_5012657496" evidence="3">
    <location>
        <begin position="30"/>
        <end position="1059"/>
    </location>
</feature>
<dbReference type="AlphaFoldDB" id="A0A1M4ZIQ0"/>
<dbReference type="SUPFAM" id="SSF55486">
    <property type="entry name" value="Metalloproteases ('zincins'), catalytic domain"/>
    <property type="match status" value="1"/>
</dbReference>
<reference evidence="6 7" key="1">
    <citation type="submission" date="2016-11" db="EMBL/GenBank/DDBJ databases">
        <authorList>
            <person name="Jaros S."/>
            <person name="Januszkiewicz K."/>
            <person name="Wedrychowicz H."/>
        </authorList>
    </citation>
    <scope>NUCLEOTIDE SEQUENCE [LARGE SCALE GENOMIC DNA]</scope>
    <source>
        <strain evidence="6 7">DSM 17459</strain>
    </source>
</reference>
<accession>A0A1M4ZIQ0</accession>
<dbReference type="Gene3D" id="2.60.40.3630">
    <property type="match status" value="1"/>
</dbReference>
<dbReference type="Pfam" id="PF19127">
    <property type="entry name" value="Choline_bind_3"/>
    <property type="match status" value="3"/>
</dbReference>
<feature type="repeat" description="Cell wall-binding" evidence="2">
    <location>
        <begin position="937"/>
        <end position="956"/>
    </location>
</feature>
<dbReference type="Gene3D" id="2.10.270.20">
    <property type="match status" value="2"/>
</dbReference>
<dbReference type="GO" id="GO:0006508">
    <property type="term" value="P:proteolysis"/>
    <property type="evidence" value="ECO:0007669"/>
    <property type="project" value="UniProtKB-KW"/>
</dbReference>
<feature type="signal peptide" evidence="3">
    <location>
        <begin position="1"/>
        <end position="29"/>
    </location>
</feature>
<evidence type="ECO:0000256" key="3">
    <source>
        <dbReference type="SAM" id="SignalP"/>
    </source>
</evidence>
<dbReference type="InterPro" id="IPR008757">
    <property type="entry name" value="Peptidase_M6-like_domain"/>
</dbReference>
<feature type="repeat" description="Cell wall-binding" evidence="2">
    <location>
        <begin position="917"/>
        <end position="936"/>
    </location>
</feature>
<dbReference type="STRING" id="1122155.SAMN02745158_02784"/>
<evidence type="ECO:0000259" key="5">
    <source>
        <dbReference type="Pfam" id="PF07523"/>
    </source>
</evidence>
<evidence type="ECO:0000256" key="1">
    <source>
        <dbReference type="ARBA" id="ARBA00022737"/>
    </source>
</evidence>
<dbReference type="Pfam" id="PF07523">
    <property type="entry name" value="Big_3"/>
    <property type="match status" value="1"/>
</dbReference>
<dbReference type="Pfam" id="PF01473">
    <property type="entry name" value="Choline_bind_1"/>
    <property type="match status" value="2"/>
</dbReference>
<protein>
    <submittedName>
        <fullName evidence="6">M6 family metalloprotease domain-containing protein</fullName>
    </submittedName>
</protein>
<feature type="repeat" description="Cell wall-binding" evidence="2">
    <location>
        <begin position="897"/>
        <end position="916"/>
    </location>
</feature>
<keyword evidence="6" id="KW-0645">Protease</keyword>
<keyword evidence="6" id="KW-0482">Metalloprotease</keyword>
<dbReference type="PROSITE" id="PS51170">
    <property type="entry name" value="CW"/>
    <property type="match status" value="6"/>
</dbReference>
<name>A0A1M4ZIQ0_9CLOT</name>
<keyword evidence="1" id="KW-0677">Repeat</keyword>
<dbReference type="InterPro" id="IPR018337">
    <property type="entry name" value="Cell_wall/Cho-bd_repeat"/>
</dbReference>
<sequence>MKKKTKTAVCLLILTLLSGSLLSPVCTSAASRKEEVREFANLVVFVQFEPLTEKNFVKDKAEEIFKLWEDPGYGTSLSSYLTEISYGKFQVHNIFPQYDGGSFTPYVIPPESSSDEYSLVDYVINQIQTSEALDYDGDGTVDNLVIVADKPFSDDRGNPFYSHKANYDGSGTIGGKEVFSYNMLNGYSVFEDSISREGVICHEFLHSIGFPDLYRDSASDDSPVGTWDLMASSSIYLQYPLAYLRQSVAGWTQIDTITESAQGLILDTQTNAEGTHAYILKSPLSSNEFFVVEYRKKPVYDFSSKPLDIKIPGSGLIIYRVNTKVAGLTNFASRDDGVYIFRPGVTDEQYCSKDLSQSFLSAAPEINRTSFGSADFTRTIADNTPEESIISFSDGSNSGIVIKNVSAGGGESITFDVEFGDPGELELWDTCGMDTDFAFTSQLSAAIHSSDDIYAVHDDEETVYLSHWDNSSWSKAAPGLQAAAAGSERLLFYRDIPCILYTSQRDGSSTLFAAMFINGSWETIPLASNVYNRDYQAAAAGDSLYISYTDTLEETPDLKLIRFQPESREVISVSLGERYNPSIQAEGDTAYLAARSFPDNQISVYKIAGDTSIEELPAPEAASSIFAVSPGEEGSVYLCAAIDGGDGQTLQAYRFSEGNWYAAGDFAMTARGIVCDLTVAGGIPYAAVMQASSGESCKVSVYRYKDAVWEPFGGAVDRSVDTASYPEVALHTDNEYIYIAYTNYPGAFLKKKKLEESSGTDVPDPTENPVVRITCIPPAKRQYETGEQLDTSGMAVQAVLADNTVMALNDSQYRISGFDSSRTGSQTIKVSYSENIYCYFTVSIAEKTVVPPPAKKEGWVQNSEGWRYLYADGTYPISRWALIEDRWYYFNNRGCRQTGWLKLGNTWYYLKESGAMATGWLKLGNTWYYLKESGAMATGWLKLGNTWYYLKESGAMATGWLKLGNTWYYLKGSGAMATGWLKLGNTWYYLKGSGAMATGWLKLGNTWYYLKGSGAMAAGWLKLGSTWYYLKESGAMATGWLQIGKSRYYFNAGGAWIPR</sequence>
<feature type="repeat" description="Cell wall-binding" evidence="2">
    <location>
        <begin position="957"/>
        <end position="976"/>
    </location>
</feature>
<dbReference type="SUPFAM" id="SSF69360">
    <property type="entry name" value="Cell wall binding repeat"/>
    <property type="match status" value="2"/>
</dbReference>
<evidence type="ECO:0000256" key="2">
    <source>
        <dbReference type="PROSITE-ProRule" id="PRU00591"/>
    </source>
</evidence>
<feature type="domain" description="Ig-like" evidence="5">
    <location>
        <begin position="777"/>
        <end position="834"/>
    </location>
</feature>
<keyword evidence="3" id="KW-0732">Signal</keyword>
<dbReference type="Proteomes" id="UP000184245">
    <property type="component" value="Unassembled WGS sequence"/>
</dbReference>
<evidence type="ECO:0000313" key="7">
    <source>
        <dbReference type="Proteomes" id="UP000184245"/>
    </source>
</evidence>